<feature type="region of interest" description="Disordered" evidence="1">
    <location>
        <begin position="122"/>
        <end position="149"/>
    </location>
</feature>
<organism evidence="4">
    <name type="scientific">Soboliphyme baturini</name>
    <dbReference type="NCBI Taxonomy" id="241478"/>
    <lineage>
        <taxon>Eukaryota</taxon>
        <taxon>Metazoa</taxon>
        <taxon>Ecdysozoa</taxon>
        <taxon>Nematoda</taxon>
        <taxon>Enoplea</taxon>
        <taxon>Dorylaimia</taxon>
        <taxon>Dioctophymatida</taxon>
        <taxon>Dioctophymatoidea</taxon>
        <taxon>Soboliphymatidae</taxon>
        <taxon>Soboliphyme</taxon>
    </lineage>
</organism>
<evidence type="ECO:0000313" key="2">
    <source>
        <dbReference type="EMBL" id="VDO99583.1"/>
    </source>
</evidence>
<dbReference type="Proteomes" id="UP000270296">
    <property type="component" value="Unassembled WGS sequence"/>
</dbReference>
<evidence type="ECO:0000313" key="4">
    <source>
        <dbReference type="WBParaSite" id="SBAD_0000312601-mRNA-1"/>
    </source>
</evidence>
<sequence length="174" mass="19427">MCLVYLSWIELKIMKRALSLCLKDDLISFLHSLTGRAHVLSAHCAPLLRPPAVSRPMQQPSVCMIEEVQQLCFRREVIKRAVWRRICFRPHPRPRPPPFHRHSSGSLPAVDAIEEEQNGIVNGSSIDHNDRHSPASVPVLEDHHTHSGASEVVVDHPSAVVNGGHTALSTGMYF</sequence>
<protein>
    <submittedName>
        <fullName evidence="2 4">Uncharacterized protein</fullName>
    </submittedName>
</protein>
<name>A0A183IH87_9BILA</name>
<evidence type="ECO:0000256" key="1">
    <source>
        <dbReference type="SAM" id="MobiDB-lite"/>
    </source>
</evidence>
<reference evidence="4" key="1">
    <citation type="submission" date="2016-06" db="UniProtKB">
        <authorList>
            <consortium name="WormBaseParasite"/>
        </authorList>
    </citation>
    <scope>IDENTIFICATION</scope>
</reference>
<accession>A0A183IH87</accession>
<keyword evidence="3" id="KW-1185">Reference proteome</keyword>
<dbReference type="EMBL" id="UZAM01007506">
    <property type="protein sequence ID" value="VDO99583.1"/>
    <property type="molecule type" value="Genomic_DNA"/>
</dbReference>
<dbReference type="WBParaSite" id="SBAD_0000312601-mRNA-1">
    <property type="protein sequence ID" value="SBAD_0000312601-mRNA-1"/>
    <property type="gene ID" value="SBAD_0000312601"/>
</dbReference>
<dbReference type="AlphaFoldDB" id="A0A183IH87"/>
<gene>
    <name evidence="2" type="ORF">SBAD_LOCUS2982</name>
</gene>
<reference evidence="2 3" key="2">
    <citation type="submission" date="2018-11" db="EMBL/GenBank/DDBJ databases">
        <authorList>
            <consortium name="Pathogen Informatics"/>
        </authorList>
    </citation>
    <scope>NUCLEOTIDE SEQUENCE [LARGE SCALE GENOMIC DNA]</scope>
</reference>
<proteinExistence type="predicted"/>
<evidence type="ECO:0000313" key="3">
    <source>
        <dbReference type="Proteomes" id="UP000270296"/>
    </source>
</evidence>